<gene>
    <name evidence="2" type="ORF">FDG2_1908</name>
</gene>
<evidence type="ECO:0000313" key="2">
    <source>
        <dbReference type="EMBL" id="SBW21123.1"/>
    </source>
</evidence>
<protein>
    <submittedName>
        <fullName evidence="2">Alpha/beta hydrolase</fullName>
    </submittedName>
</protein>
<accession>A0A1C3NWL2</accession>
<dbReference type="GO" id="GO:0052689">
    <property type="term" value="F:carboxylic ester hydrolase activity"/>
    <property type="evidence" value="ECO:0007669"/>
    <property type="project" value="TreeGrafter"/>
</dbReference>
<dbReference type="SUPFAM" id="SSF53474">
    <property type="entry name" value="alpha/beta-Hydrolases"/>
    <property type="match status" value="1"/>
</dbReference>
<dbReference type="Proteomes" id="UP000199013">
    <property type="component" value="Unassembled WGS sequence"/>
</dbReference>
<evidence type="ECO:0000259" key="1">
    <source>
        <dbReference type="Pfam" id="PF12146"/>
    </source>
</evidence>
<proteinExistence type="predicted"/>
<dbReference type="Pfam" id="PF12146">
    <property type="entry name" value="Hydrolase_4"/>
    <property type="match status" value="1"/>
</dbReference>
<reference evidence="3" key="1">
    <citation type="submission" date="2016-02" db="EMBL/GenBank/DDBJ databases">
        <authorList>
            <person name="Wibberg D."/>
        </authorList>
    </citation>
    <scope>NUCLEOTIDE SEQUENCE [LARGE SCALE GENOMIC DNA]</scope>
</reference>
<evidence type="ECO:0000313" key="3">
    <source>
        <dbReference type="Proteomes" id="UP000199013"/>
    </source>
</evidence>
<dbReference type="AlphaFoldDB" id="A0A1C3NWL2"/>
<dbReference type="PANTHER" id="PTHR43265:SF1">
    <property type="entry name" value="ESTERASE ESTD"/>
    <property type="match status" value="1"/>
</dbReference>
<dbReference type="InterPro" id="IPR053145">
    <property type="entry name" value="AB_hydrolase_Est10"/>
</dbReference>
<dbReference type="Gene3D" id="3.40.50.1820">
    <property type="entry name" value="alpha/beta hydrolase"/>
    <property type="match status" value="1"/>
</dbReference>
<dbReference type="PANTHER" id="PTHR43265">
    <property type="entry name" value="ESTERASE ESTD"/>
    <property type="match status" value="1"/>
</dbReference>
<sequence length="273" mass="29904">MYETVTSLRTLDGLRLAATLTTPEVAANRAVVLVHGGGVTREEGGFFTRLAAGLAEAGVASLRFDLRGHGESEGRQEELTLSSILNDIRVALAAVREATGVSHVSLLGASFGGGICGYYAAKRPDDVVRLVLLNPQFNYKWRTIDSRPYWHDDHIDDEAAKTLNEEGAIMFTPTLRHGRPILNEVFWLRPDEAIGEIAAPTLVVHGTKDTLVPIESTRAALAKFTAEHRLVEVEGSQHGFAVHDDPQYLQPQSQEWQAFVIRTVAAWVTAPQE</sequence>
<keyword evidence="2" id="KW-0378">Hydrolase</keyword>
<name>A0A1C3NWL2_9ACTN</name>
<organism evidence="2 3">
    <name type="scientific">Candidatus Protofrankia californiensis</name>
    <dbReference type="NCBI Taxonomy" id="1839754"/>
    <lineage>
        <taxon>Bacteria</taxon>
        <taxon>Bacillati</taxon>
        <taxon>Actinomycetota</taxon>
        <taxon>Actinomycetes</taxon>
        <taxon>Frankiales</taxon>
        <taxon>Frankiaceae</taxon>
        <taxon>Protofrankia</taxon>
    </lineage>
</organism>
<dbReference type="InterPro" id="IPR029058">
    <property type="entry name" value="AB_hydrolase_fold"/>
</dbReference>
<dbReference type="InterPro" id="IPR022742">
    <property type="entry name" value="Hydrolase_4"/>
</dbReference>
<keyword evidence="3" id="KW-1185">Reference proteome</keyword>
<dbReference type="EMBL" id="FLUV01000793">
    <property type="protein sequence ID" value="SBW21123.1"/>
    <property type="molecule type" value="Genomic_DNA"/>
</dbReference>
<feature type="domain" description="Serine aminopeptidase S33" evidence="1">
    <location>
        <begin position="28"/>
        <end position="142"/>
    </location>
</feature>